<comment type="caution">
    <text evidence="1">The sequence shown here is derived from an EMBL/GenBank/DDBJ whole genome shotgun (WGS) entry which is preliminary data.</text>
</comment>
<dbReference type="Proteomes" id="UP000249185">
    <property type="component" value="Unassembled WGS sequence"/>
</dbReference>
<dbReference type="AlphaFoldDB" id="A0A2W5MZZ5"/>
<sequence>MLAPSSFIRRKAAASLLHSARTAKAIGRPLNTFVTVNLWQLGLTADDASRFFQDVRERHFQRWSSYTPRGGATSRNGPPTYVWVIEAPGALAHVHWMLHIEPGREQAFADMLHRCLSRRTKQPTTGGSVMIEPVTNAEGLKLYFAKGIDPHLGRLWRIRPVDCGAVAGRRAGTSRNLGPAEWRPRKAAYMRRRKAA</sequence>
<reference evidence="1 2" key="1">
    <citation type="submission" date="2017-08" db="EMBL/GenBank/DDBJ databases">
        <title>Infants hospitalized years apart are colonized by the same room-sourced microbial strains.</title>
        <authorList>
            <person name="Brooks B."/>
            <person name="Olm M.R."/>
            <person name="Firek B.A."/>
            <person name="Baker R."/>
            <person name="Thomas B.C."/>
            <person name="Morowitz M.J."/>
            <person name="Banfield J.F."/>
        </authorList>
    </citation>
    <scope>NUCLEOTIDE SEQUENCE [LARGE SCALE GENOMIC DNA]</scope>
    <source>
        <strain evidence="1">S2_005_002_R2_34</strain>
    </source>
</reference>
<name>A0A2W5MZZ5_RHOSU</name>
<evidence type="ECO:0000313" key="2">
    <source>
        <dbReference type="Proteomes" id="UP000249185"/>
    </source>
</evidence>
<dbReference type="EMBL" id="QFPW01000034">
    <property type="protein sequence ID" value="PZQ45948.1"/>
    <property type="molecule type" value="Genomic_DNA"/>
</dbReference>
<proteinExistence type="predicted"/>
<evidence type="ECO:0000313" key="1">
    <source>
        <dbReference type="EMBL" id="PZQ45948.1"/>
    </source>
</evidence>
<organism evidence="1 2">
    <name type="scientific">Rhodovulum sulfidophilum</name>
    <name type="common">Rhodobacter sulfidophilus</name>
    <dbReference type="NCBI Taxonomy" id="35806"/>
    <lineage>
        <taxon>Bacteria</taxon>
        <taxon>Pseudomonadati</taxon>
        <taxon>Pseudomonadota</taxon>
        <taxon>Alphaproteobacteria</taxon>
        <taxon>Rhodobacterales</taxon>
        <taxon>Paracoccaceae</taxon>
        <taxon>Rhodovulum</taxon>
    </lineage>
</organism>
<accession>A0A2W5MZZ5</accession>
<protein>
    <submittedName>
        <fullName evidence="1">Uncharacterized protein</fullName>
    </submittedName>
</protein>
<gene>
    <name evidence="1" type="ORF">DI556_21675</name>
</gene>